<organism evidence="1 2">
    <name type="scientific">Anoxybacteroides tepidamans</name>
    <dbReference type="NCBI Taxonomy" id="265948"/>
    <lineage>
        <taxon>Bacteria</taxon>
        <taxon>Bacillati</taxon>
        <taxon>Bacillota</taxon>
        <taxon>Bacilli</taxon>
        <taxon>Bacillales</taxon>
        <taxon>Anoxybacillaceae</taxon>
        <taxon>Anoxybacteroides</taxon>
    </lineage>
</organism>
<comment type="caution">
    <text evidence="1">The sequence shown here is derived from an EMBL/GenBank/DDBJ whole genome shotgun (WGS) entry which is preliminary data.</text>
</comment>
<evidence type="ECO:0000313" key="1">
    <source>
        <dbReference type="EMBL" id="MBB5323275.1"/>
    </source>
</evidence>
<dbReference type="AlphaFoldDB" id="A0A7W8IMM1"/>
<gene>
    <name evidence="1" type="ORF">HNQ34_000352</name>
</gene>
<accession>A0A7W8IMM1</accession>
<evidence type="ECO:0000313" key="2">
    <source>
        <dbReference type="Proteomes" id="UP000520011"/>
    </source>
</evidence>
<reference evidence="1 2" key="1">
    <citation type="submission" date="2020-08" db="EMBL/GenBank/DDBJ databases">
        <title>Genomic Encyclopedia of Type Strains, Phase IV (KMG-IV): sequencing the most valuable type-strain genomes for metagenomic binning, comparative biology and taxonomic classification.</title>
        <authorList>
            <person name="Goeker M."/>
        </authorList>
    </citation>
    <scope>NUCLEOTIDE SEQUENCE [LARGE SCALE GENOMIC DNA]</scope>
    <source>
        <strain evidence="1 2">DSM 16325</strain>
    </source>
</reference>
<sequence>MAKTVFDIQRTVFAIESMIVKIEGQAQMIAKLIQENEQLTTTSRK</sequence>
<keyword evidence="2" id="KW-1185">Reference proteome</keyword>
<dbReference type="EMBL" id="JACHEP010000001">
    <property type="protein sequence ID" value="MBB5323275.1"/>
    <property type="molecule type" value="Genomic_DNA"/>
</dbReference>
<name>A0A7W8IMM1_9BACL</name>
<proteinExistence type="predicted"/>
<dbReference type="Proteomes" id="UP000520011">
    <property type="component" value="Unassembled WGS sequence"/>
</dbReference>
<protein>
    <submittedName>
        <fullName evidence="1">Uncharacterized protein</fullName>
    </submittedName>
</protein>